<dbReference type="AlphaFoldDB" id="A0AAV9WUJ6"/>
<reference evidence="1 2" key="1">
    <citation type="submission" date="2019-10" db="EMBL/GenBank/DDBJ databases">
        <authorList>
            <person name="Palmer J.M."/>
        </authorList>
    </citation>
    <scope>NUCLEOTIDE SEQUENCE [LARGE SCALE GENOMIC DNA]</scope>
    <source>
        <strain evidence="1 2">TWF694</strain>
    </source>
</reference>
<keyword evidence="2" id="KW-1185">Reference proteome</keyword>
<dbReference type="Proteomes" id="UP001365542">
    <property type="component" value="Unassembled WGS sequence"/>
</dbReference>
<evidence type="ECO:0000313" key="2">
    <source>
        <dbReference type="Proteomes" id="UP001365542"/>
    </source>
</evidence>
<evidence type="ECO:0000313" key="1">
    <source>
        <dbReference type="EMBL" id="KAK6525429.1"/>
    </source>
</evidence>
<comment type="caution">
    <text evidence="1">The sequence shown here is derived from an EMBL/GenBank/DDBJ whole genome shotgun (WGS) entry which is preliminary data.</text>
</comment>
<name>A0AAV9WUJ6_9PEZI</name>
<gene>
    <name evidence="1" type="ORF">TWF694_005567</name>
</gene>
<protein>
    <submittedName>
        <fullName evidence="1">Uncharacterized protein</fullName>
    </submittedName>
</protein>
<accession>A0AAV9WUJ6</accession>
<organism evidence="1 2">
    <name type="scientific">Orbilia ellipsospora</name>
    <dbReference type="NCBI Taxonomy" id="2528407"/>
    <lineage>
        <taxon>Eukaryota</taxon>
        <taxon>Fungi</taxon>
        <taxon>Dikarya</taxon>
        <taxon>Ascomycota</taxon>
        <taxon>Pezizomycotina</taxon>
        <taxon>Orbiliomycetes</taxon>
        <taxon>Orbiliales</taxon>
        <taxon>Orbiliaceae</taxon>
        <taxon>Orbilia</taxon>
    </lineage>
</organism>
<proteinExistence type="predicted"/>
<sequence length="332" mass="36264">MELLVQGFEDNGDDDFGPTIPSLETWTASASAFSIPWSHEVKAIMTGFKSALMKKDSGPWLVSCPFDATSIKLTTVIPDSGGGVTSYRDGMSSHTGSSSEHLSAELAVTVGYPFLNASVSGKYDRSIKKNDHSLKVSRNSSCRMGRVILADTPHFSTEALNILRFKGREKFTDVYGDYYLVGYELGADAGACLSAASSSSSKEETLKLTVTVKVLWVRKSITHTETSSSSSSSTSFRFSGYSTLDYKTELLDLKQVSSQDQEKLHEVAQLYLSKISSLGSDIRACMEELELVDGKQLPLKCCSAVCESGLVVALLLEPFERLSQYQQSVKRR</sequence>
<dbReference type="EMBL" id="JAVHJO010000017">
    <property type="protein sequence ID" value="KAK6525429.1"/>
    <property type="molecule type" value="Genomic_DNA"/>
</dbReference>